<organism evidence="7 8">
    <name type="scientific">Talaromyces islandicus</name>
    <name type="common">Penicillium islandicum</name>
    <dbReference type="NCBI Taxonomy" id="28573"/>
    <lineage>
        <taxon>Eukaryota</taxon>
        <taxon>Fungi</taxon>
        <taxon>Dikarya</taxon>
        <taxon>Ascomycota</taxon>
        <taxon>Pezizomycotina</taxon>
        <taxon>Eurotiomycetes</taxon>
        <taxon>Eurotiomycetidae</taxon>
        <taxon>Eurotiales</taxon>
        <taxon>Trichocomaceae</taxon>
        <taxon>Talaromyces</taxon>
        <taxon>Talaromyces sect. Islandici</taxon>
    </lineage>
</organism>
<proteinExistence type="inferred from homology"/>
<keyword evidence="3 4" id="KW-0560">Oxidoreductase</keyword>
<evidence type="ECO:0000259" key="6">
    <source>
        <dbReference type="Pfam" id="PF00171"/>
    </source>
</evidence>
<dbReference type="InterPro" id="IPR016163">
    <property type="entry name" value="Ald_DH_C"/>
</dbReference>
<dbReference type="InterPro" id="IPR012394">
    <property type="entry name" value="Aldehyde_DH_NAD(P)"/>
</dbReference>
<keyword evidence="2" id="KW-0125">Carotenoid biosynthesis</keyword>
<dbReference type="PIRSF" id="PIRSF036492">
    <property type="entry name" value="ALDH"/>
    <property type="match status" value="1"/>
</dbReference>
<feature type="active site" evidence="5">
    <location>
        <position position="209"/>
    </location>
</feature>
<dbReference type="EMBL" id="CVMT01000001">
    <property type="protein sequence ID" value="CRG82700.1"/>
    <property type="molecule type" value="Genomic_DNA"/>
</dbReference>
<feature type="active site" evidence="5">
    <location>
        <position position="243"/>
    </location>
</feature>
<keyword evidence="8" id="KW-1185">Reference proteome</keyword>
<sequence>MSIDNVVSKLRASFESGKTRPIAWRKEQLRGLWNLVIDNRDRFAEAIHKDVAKPKVQVEVLEVLCVANEIIHFLHNLDDWLKDEPVSTLPPFENWSPVIRRQPRGLCLILGTWNYPLTLTLLPFIGVIAAGNTGILRPSEFAPNTANLLSELFPKYLDSSCFQCVTGGKEAAQNLLKYSFGHILFTGGQTVGKAIMQSAATTLSPLTLELGGRNAVIVSDKANVHLAAKRTLWAKATSAGQTCFAPNVAIVHEAVFDQFLESLKQVHYDFYKGSPSIHAVGRIVNAAQFGRVRSLLSSTKGKVFLGGKLDADSLYVEPTVVVGLAPDDSLLTSEVFGPILPVVRATDINHAISLTKSLAPESLGLYVFSEDSEEANTVINTVPNGSAAINDVMAQIAPTSLPFGGFGASGFGSYRGKASIDTFSHQQSIVTVPTNAEFEAMLEWRYPYADPDPTVAFIRANMTAPLPPT</sequence>
<dbReference type="GO" id="GO:0006081">
    <property type="term" value="P:aldehyde metabolic process"/>
    <property type="evidence" value="ECO:0007669"/>
    <property type="project" value="InterPro"/>
</dbReference>
<comment type="similarity">
    <text evidence="1 4">Belongs to the aldehyde dehydrogenase family.</text>
</comment>
<evidence type="ECO:0000256" key="1">
    <source>
        <dbReference type="ARBA" id="ARBA00009986"/>
    </source>
</evidence>
<dbReference type="Gene3D" id="3.40.309.10">
    <property type="entry name" value="Aldehyde Dehydrogenase, Chain A, domain 2"/>
    <property type="match status" value="1"/>
</dbReference>
<dbReference type="GO" id="GO:0004029">
    <property type="term" value="F:aldehyde dehydrogenase (NAD+) activity"/>
    <property type="evidence" value="ECO:0007669"/>
    <property type="project" value="TreeGrafter"/>
</dbReference>
<dbReference type="PANTHER" id="PTHR43570:SF16">
    <property type="entry name" value="ALDEHYDE DEHYDROGENASE TYPE III, ISOFORM Q"/>
    <property type="match status" value="1"/>
</dbReference>
<dbReference type="STRING" id="28573.A0A0U1LK31"/>
<dbReference type="InterPro" id="IPR016161">
    <property type="entry name" value="Ald_DH/histidinol_DH"/>
</dbReference>
<dbReference type="PANTHER" id="PTHR43570">
    <property type="entry name" value="ALDEHYDE DEHYDROGENASE"/>
    <property type="match status" value="1"/>
</dbReference>
<dbReference type="Pfam" id="PF00171">
    <property type="entry name" value="Aldedh"/>
    <property type="match status" value="1"/>
</dbReference>
<dbReference type="InterPro" id="IPR016162">
    <property type="entry name" value="Ald_DH_N"/>
</dbReference>
<evidence type="ECO:0000256" key="5">
    <source>
        <dbReference type="PIRSR" id="PIRSR036492-1"/>
    </source>
</evidence>
<dbReference type="OrthoDB" id="440325at2759"/>
<feature type="domain" description="Aldehyde dehydrogenase" evidence="6">
    <location>
        <begin position="3"/>
        <end position="428"/>
    </location>
</feature>
<name>A0A0U1LK31_TALIS</name>
<reference evidence="7 8" key="1">
    <citation type="submission" date="2015-04" db="EMBL/GenBank/DDBJ databases">
        <authorList>
            <person name="Syromyatnikov M.Y."/>
            <person name="Popov V.N."/>
        </authorList>
    </citation>
    <scope>NUCLEOTIDE SEQUENCE [LARGE SCALE GENOMIC DNA]</scope>
    <source>
        <strain evidence="7">WF-38-12</strain>
    </source>
</reference>
<dbReference type="Gene3D" id="3.40.605.10">
    <property type="entry name" value="Aldehyde Dehydrogenase, Chain A, domain 1"/>
    <property type="match status" value="1"/>
</dbReference>
<dbReference type="GO" id="GO:0005737">
    <property type="term" value="C:cytoplasm"/>
    <property type="evidence" value="ECO:0007669"/>
    <property type="project" value="TreeGrafter"/>
</dbReference>
<evidence type="ECO:0000313" key="7">
    <source>
        <dbReference type="EMBL" id="CRG82700.1"/>
    </source>
</evidence>
<protein>
    <recommendedName>
        <fullName evidence="4">Aldehyde dehydrogenase</fullName>
    </recommendedName>
</protein>
<evidence type="ECO:0000256" key="3">
    <source>
        <dbReference type="ARBA" id="ARBA00023002"/>
    </source>
</evidence>
<dbReference type="Proteomes" id="UP000054383">
    <property type="component" value="Unassembled WGS sequence"/>
</dbReference>
<dbReference type="GO" id="GO:0016117">
    <property type="term" value="P:carotenoid biosynthetic process"/>
    <property type="evidence" value="ECO:0007669"/>
    <property type="project" value="UniProtKB-KW"/>
</dbReference>
<dbReference type="FunFam" id="3.40.605.10:FF:000004">
    <property type="entry name" value="Aldehyde dehydrogenase"/>
    <property type="match status" value="1"/>
</dbReference>
<evidence type="ECO:0000313" key="8">
    <source>
        <dbReference type="Proteomes" id="UP000054383"/>
    </source>
</evidence>
<evidence type="ECO:0000256" key="4">
    <source>
        <dbReference type="PIRNR" id="PIRNR036492"/>
    </source>
</evidence>
<gene>
    <name evidence="7" type="primary">aldA</name>
    <name evidence="7" type="ORF">PISL3812_00044</name>
</gene>
<accession>A0A0U1LK31</accession>
<evidence type="ECO:0000256" key="2">
    <source>
        <dbReference type="ARBA" id="ARBA00022746"/>
    </source>
</evidence>
<dbReference type="SUPFAM" id="SSF53720">
    <property type="entry name" value="ALDH-like"/>
    <property type="match status" value="1"/>
</dbReference>
<dbReference type="OMA" id="RYLYLYC"/>
<dbReference type="AlphaFoldDB" id="A0A0U1LK31"/>
<dbReference type="InterPro" id="IPR015590">
    <property type="entry name" value="Aldehyde_DH_dom"/>
</dbReference>